<dbReference type="PANTHER" id="PTHR37722:SF2">
    <property type="entry name" value="OS01G0167700 PROTEIN"/>
    <property type="match status" value="1"/>
</dbReference>
<dbReference type="AlphaFoldDB" id="A0AAD9TZ12"/>
<feature type="compositionally biased region" description="Basic and acidic residues" evidence="1">
    <location>
        <begin position="783"/>
        <end position="792"/>
    </location>
</feature>
<feature type="region of interest" description="Disordered" evidence="1">
    <location>
        <begin position="434"/>
        <end position="474"/>
    </location>
</feature>
<reference evidence="2" key="1">
    <citation type="journal article" date="2023" name="Plant J.">
        <title>Genome sequences and population genomics provide insights into the demographic history, inbreeding, and mutation load of two 'living fossil' tree species of Dipteronia.</title>
        <authorList>
            <person name="Feng Y."/>
            <person name="Comes H.P."/>
            <person name="Chen J."/>
            <person name="Zhu S."/>
            <person name="Lu R."/>
            <person name="Zhang X."/>
            <person name="Li P."/>
            <person name="Qiu J."/>
            <person name="Olsen K.M."/>
            <person name="Qiu Y."/>
        </authorList>
    </citation>
    <scope>NUCLEOTIDE SEQUENCE</scope>
    <source>
        <strain evidence="2">KIB01</strain>
    </source>
</reference>
<organism evidence="2 3">
    <name type="scientific">Dipteronia dyeriana</name>
    <dbReference type="NCBI Taxonomy" id="168575"/>
    <lineage>
        <taxon>Eukaryota</taxon>
        <taxon>Viridiplantae</taxon>
        <taxon>Streptophyta</taxon>
        <taxon>Embryophyta</taxon>
        <taxon>Tracheophyta</taxon>
        <taxon>Spermatophyta</taxon>
        <taxon>Magnoliopsida</taxon>
        <taxon>eudicotyledons</taxon>
        <taxon>Gunneridae</taxon>
        <taxon>Pentapetalae</taxon>
        <taxon>rosids</taxon>
        <taxon>malvids</taxon>
        <taxon>Sapindales</taxon>
        <taxon>Sapindaceae</taxon>
        <taxon>Hippocastanoideae</taxon>
        <taxon>Acereae</taxon>
        <taxon>Dipteronia</taxon>
    </lineage>
</organism>
<dbReference type="Proteomes" id="UP001280121">
    <property type="component" value="Unassembled WGS sequence"/>
</dbReference>
<feature type="region of interest" description="Disordered" evidence="1">
    <location>
        <begin position="377"/>
        <end position="396"/>
    </location>
</feature>
<dbReference type="PANTHER" id="PTHR37722">
    <property type="entry name" value="OS01G0167700 PROTEIN"/>
    <property type="match status" value="1"/>
</dbReference>
<feature type="compositionally biased region" description="Basic residues" evidence="1">
    <location>
        <begin position="8"/>
        <end position="24"/>
    </location>
</feature>
<gene>
    <name evidence="2" type="ORF">Ddye_019772</name>
</gene>
<evidence type="ECO:0000256" key="1">
    <source>
        <dbReference type="SAM" id="MobiDB-lite"/>
    </source>
</evidence>
<evidence type="ECO:0000313" key="2">
    <source>
        <dbReference type="EMBL" id="KAK2644577.1"/>
    </source>
</evidence>
<protein>
    <submittedName>
        <fullName evidence="2">Uncharacterized protein</fullName>
    </submittedName>
</protein>
<proteinExistence type="predicted"/>
<dbReference type="EMBL" id="JANJYI010000006">
    <property type="protein sequence ID" value="KAK2644577.1"/>
    <property type="molecule type" value="Genomic_DNA"/>
</dbReference>
<accession>A0AAD9TZ12</accession>
<feature type="compositionally biased region" description="Polar residues" evidence="1">
    <location>
        <begin position="708"/>
        <end position="718"/>
    </location>
</feature>
<comment type="caution">
    <text evidence="2">The sequence shown here is derived from an EMBL/GenBank/DDBJ whole genome shotgun (WGS) entry which is preliminary data.</text>
</comment>
<feature type="region of interest" description="Disordered" evidence="1">
    <location>
        <begin position="708"/>
        <end position="810"/>
    </location>
</feature>
<evidence type="ECO:0000313" key="3">
    <source>
        <dbReference type="Proteomes" id="UP001280121"/>
    </source>
</evidence>
<sequence length="836" mass="93198">MLQWMGGSRRKVTTTRKSTQKRQKQYFEQKRRQQQQSAVLESYSDHKEHRSLDVLSLLNLSTAAQEHKSVCSSEEREDPRFNASTVNYDITRGSPKIFTNIATPAESVEIKQAGISSGYQVETASPKIASFTAPDDHNNTFNGSNCEPDFWNATAEQQISVFDLLAEDGVSGNLERSPVHEAHVAFSVEGLGTVGTQTPVHSPQQTRRMFQYGCSSSLKAARRPNLSEKFSNVLEDFELDVDMMMQDTNTPLRGSYSEFSTGVMNSCSNEKHKYSTVKDYALFDGHGSKIKNSFDDSDIFVTGNVADDLWDARSSFQDNNFLNEMEQNVPGKNWSCQTEEINFFRYGDNEISDYAFEIPHMQRNKDSVKATDRYNILGSPSPKHQTSEHDGDFLTSKRTRYPAVGRNFGLREVVSQPDWSYYEDARDNLSSLSEESCSSSAVRGEATNELPSISTARRNSRRSKNTFGSDGNMYNPKNIYVKDTQYQNGVDMQQGSYKCGSGKGTSTPTQLKPKLFDHVNSPFQEKIDAPQSWLFEEGYTSANTNSGFSSFCQTPKTKFPSSGSKPLMEDAFGGFSAPASHINAKSSYDGSKYGEFVECSPFGSFGSDFKFNKPFSCLNRDGSHTFTKVDFGQSKADLFLDSESGGMRPCLFHGAGSHGERLFPDLSLQESVSEDDENKSTLQPDNLNKFELGKQSCSGNDCSISENKNAMDASNTEHNTLERKEAKDGTPERKESLKATYSPEPGEETSSSVKIPDKFHSKNVDKEEYNEDTEAPLPCQNDHQSKDVNAGKDDDDARPEQREIVSKRHGNCVGSSLPVVMLESFVLQLLCVQKKA</sequence>
<feature type="compositionally biased region" description="Basic and acidic residues" evidence="1">
    <location>
        <begin position="755"/>
        <end position="767"/>
    </location>
</feature>
<feature type="region of interest" description="Disordered" evidence="1">
    <location>
        <begin position="1"/>
        <end position="44"/>
    </location>
</feature>
<keyword evidence="3" id="KW-1185">Reference proteome</keyword>
<feature type="compositionally biased region" description="Basic and acidic residues" evidence="1">
    <location>
        <begin position="719"/>
        <end position="737"/>
    </location>
</feature>
<name>A0AAD9TZ12_9ROSI</name>